<name>A0A7R9GD28_9CRUS</name>
<protein>
    <submittedName>
        <fullName evidence="1">Uncharacterized protein</fullName>
    </submittedName>
</protein>
<gene>
    <name evidence="1" type="ORF">NMOB1V02_LOCUS5664</name>
</gene>
<proteinExistence type="predicted"/>
<dbReference type="AlphaFoldDB" id="A0A7R9GD28"/>
<evidence type="ECO:0000313" key="1">
    <source>
        <dbReference type="EMBL" id="CAD7277947.1"/>
    </source>
</evidence>
<dbReference type="EMBL" id="OA883106">
    <property type="protein sequence ID" value="CAD7277947.1"/>
    <property type="molecule type" value="Genomic_DNA"/>
</dbReference>
<sequence length="104" mass="11721">MSTSVSNQGHMALPGGSEGMAVIFADILPLRESHIVARLREVDEKLDHFWKEAQEALLVGIHKRNRECAESKSKFQSSIVFAYKGRVSEERTRLGRVLLSQKVQ</sequence>
<accession>A0A7R9GD28</accession>
<reference evidence="1" key="1">
    <citation type="submission" date="2020-11" db="EMBL/GenBank/DDBJ databases">
        <authorList>
            <person name="Tran Van P."/>
        </authorList>
    </citation>
    <scope>NUCLEOTIDE SEQUENCE</scope>
</reference>
<dbReference type="EMBL" id="CAJPEX010001069">
    <property type="protein sequence ID" value="CAG0918099.1"/>
    <property type="molecule type" value="Genomic_DNA"/>
</dbReference>
<dbReference type="Pfam" id="PF16057">
    <property type="entry name" value="DUF4800"/>
    <property type="match status" value="1"/>
</dbReference>
<dbReference type="Proteomes" id="UP000678499">
    <property type="component" value="Unassembled WGS sequence"/>
</dbReference>
<feature type="non-terminal residue" evidence="1">
    <location>
        <position position="1"/>
    </location>
</feature>
<evidence type="ECO:0000313" key="2">
    <source>
        <dbReference type="Proteomes" id="UP000678499"/>
    </source>
</evidence>
<keyword evidence="2" id="KW-1185">Reference proteome</keyword>
<organism evidence="1">
    <name type="scientific">Notodromas monacha</name>
    <dbReference type="NCBI Taxonomy" id="399045"/>
    <lineage>
        <taxon>Eukaryota</taxon>
        <taxon>Metazoa</taxon>
        <taxon>Ecdysozoa</taxon>
        <taxon>Arthropoda</taxon>
        <taxon>Crustacea</taxon>
        <taxon>Oligostraca</taxon>
        <taxon>Ostracoda</taxon>
        <taxon>Podocopa</taxon>
        <taxon>Podocopida</taxon>
        <taxon>Cypridocopina</taxon>
        <taxon>Cypridoidea</taxon>
        <taxon>Cyprididae</taxon>
        <taxon>Notodromas</taxon>
    </lineage>
</organism>